<evidence type="ECO:0000313" key="9">
    <source>
        <dbReference type="Proteomes" id="UP000003789"/>
    </source>
</evidence>
<feature type="transmembrane region" description="Helical" evidence="6">
    <location>
        <begin position="116"/>
        <end position="135"/>
    </location>
</feature>
<comment type="subcellular location">
    <subcellularLocation>
        <location evidence="1">Cell membrane</location>
        <topology evidence="1">Multi-pass membrane protein</topology>
    </subcellularLocation>
</comment>
<gene>
    <name evidence="8" type="ORF">P3TCK_06057</name>
</gene>
<dbReference type="Pfam" id="PF00892">
    <property type="entry name" value="EamA"/>
    <property type="match status" value="1"/>
</dbReference>
<dbReference type="InterPro" id="IPR037185">
    <property type="entry name" value="EmrE-like"/>
</dbReference>
<organism evidence="8 9">
    <name type="scientific">Photobacterium profundum 3TCK</name>
    <dbReference type="NCBI Taxonomy" id="314280"/>
    <lineage>
        <taxon>Bacteria</taxon>
        <taxon>Pseudomonadati</taxon>
        <taxon>Pseudomonadota</taxon>
        <taxon>Gammaproteobacteria</taxon>
        <taxon>Vibrionales</taxon>
        <taxon>Vibrionaceae</taxon>
        <taxon>Photobacterium</taxon>
    </lineage>
</organism>
<evidence type="ECO:0000256" key="6">
    <source>
        <dbReference type="SAM" id="Phobius"/>
    </source>
</evidence>
<dbReference type="PANTHER" id="PTHR32322">
    <property type="entry name" value="INNER MEMBRANE TRANSPORTER"/>
    <property type="match status" value="1"/>
</dbReference>
<dbReference type="InterPro" id="IPR050638">
    <property type="entry name" value="AA-Vitamin_Transporters"/>
</dbReference>
<dbReference type="AlphaFoldDB" id="Q1Z730"/>
<feature type="transmembrane region" description="Helical" evidence="6">
    <location>
        <begin position="172"/>
        <end position="191"/>
    </location>
</feature>
<feature type="transmembrane region" description="Helical" evidence="6">
    <location>
        <begin position="291"/>
        <end position="307"/>
    </location>
</feature>
<comment type="caution">
    <text evidence="8">The sequence shown here is derived from an EMBL/GenBank/DDBJ whole genome shotgun (WGS) entry which is preliminary data.</text>
</comment>
<dbReference type="Proteomes" id="UP000003789">
    <property type="component" value="Unassembled WGS sequence"/>
</dbReference>
<name>Q1Z730_9GAMM</name>
<reference evidence="8 9" key="1">
    <citation type="submission" date="2006-03" db="EMBL/GenBank/DDBJ databases">
        <authorList>
            <person name="Bartlett D.H."/>
            <person name="Valle G."/>
            <person name="Lauro F.M."/>
            <person name="Vezzi A."/>
            <person name="Simonato F."/>
            <person name="Eloe E."/>
            <person name="Vitulo N."/>
            <person name="Stratton T.K."/>
            <person name="D'angelo M."/>
            <person name="Ferriera S."/>
            <person name="Johnson J."/>
            <person name="Kravitz S."/>
            <person name="Beeson K."/>
            <person name="Sutton G."/>
            <person name="Rogers Y."/>
            <person name="Friedman R."/>
            <person name="Frazier M."/>
            <person name="Venter J.C."/>
        </authorList>
    </citation>
    <scope>NUCLEOTIDE SEQUENCE [LARGE SCALE GENOMIC DNA]</scope>
    <source>
        <strain evidence="8 9">3TCK</strain>
    </source>
</reference>
<protein>
    <submittedName>
        <fullName evidence="8">Membrane protein, putative</fullName>
    </submittedName>
</protein>
<keyword evidence="3 6" id="KW-0812">Transmembrane</keyword>
<dbReference type="GO" id="GO:0005886">
    <property type="term" value="C:plasma membrane"/>
    <property type="evidence" value="ECO:0007669"/>
    <property type="project" value="UniProtKB-SubCell"/>
</dbReference>
<keyword evidence="4 6" id="KW-1133">Transmembrane helix</keyword>
<dbReference type="OrthoDB" id="8688375at2"/>
<dbReference type="RefSeq" id="WP_006229226.1">
    <property type="nucleotide sequence ID" value="NZ_CH724134.1"/>
</dbReference>
<dbReference type="EMBL" id="AAPH01000005">
    <property type="protein sequence ID" value="EAS44273.1"/>
    <property type="molecule type" value="Genomic_DNA"/>
</dbReference>
<proteinExistence type="predicted"/>
<feature type="transmembrane region" description="Helical" evidence="6">
    <location>
        <begin position="60"/>
        <end position="77"/>
    </location>
</feature>
<evidence type="ECO:0000256" key="2">
    <source>
        <dbReference type="ARBA" id="ARBA00022475"/>
    </source>
</evidence>
<dbReference type="SUPFAM" id="SSF103481">
    <property type="entry name" value="Multidrug resistance efflux transporter EmrE"/>
    <property type="match status" value="2"/>
</dbReference>
<feature type="transmembrane region" description="Helical" evidence="6">
    <location>
        <begin position="29"/>
        <end position="48"/>
    </location>
</feature>
<feature type="transmembrane region" description="Helical" evidence="6">
    <location>
        <begin position="147"/>
        <end position="166"/>
    </location>
</feature>
<evidence type="ECO:0000256" key="4">
    <source>
        <dbReference type="ARBA" id="ARBA00022989"/>
    </source>
</evidence>
<dbReference type="HOGENOM" id="CLU_074515_0_0_6"/>
<keyword evidence="2" id="KW-1003">Cell membrane</keyword>
<feature type="transmembrane region" description="Helical" evidence="6">
    <location>
        <begin position="89"/>
        <end position="110"/>
    </location>
</feature>
<feature type="domain" description="EamA" evidence="7">
    <location>
        <begin position="29"/>
        <end position="161"/>
    </location>
</feature>
<keyword evidence="5 6" id="KW-0472">Membrane</keyword>
<feature type="transmembrane region" description="Helical" evidence="6">
    <location>
        <begin position="238"/>
        <end position="257"/>
    </location>
</feature>
<evidence type="ECO:0000313" key="8">
    <source>
        <dbReference type="EMBL" id="EAS44273.1"/>
    </source>
</evidence>
<feature type="transmembrane region" description="Helical" evidence="6">
    <location>
        <begin position="264"/>
        <end position="285"/>
    </location>
</feature>
<evidence type="ECO:0000256" key="3">
    <source>
        <dbReference type="ARBA" id="ARBA00022692"/>
    </source>
</evidence>
<accession>Q1Z730</accession>
<evidence type="ECO:0000259" key="7">
    <source>
        <dbReference type="Pfam" id="PF00892"/>
    </source>
</evidence>
<sequence>MSNNSLLSRNASEETETEFESLSLKSTRILYILGVGISVAVNFALAKYSVMNGFSPLEVLVLPLLGSAIILLALLALKGELKALKVQHLRYYIFAGLLGVSLPNLASNFALQEVAASTFSVLITLSPLFTLLLSIPFQKAGLTFKRVMGIGMGFVAVLLVTISPDFKLKDDGGMLLLATSVPLFLAMGNIYRSKSYPVGANPIALATGGLCIQVLIWLPISLMVGGSSIYDAPQSSRLILMLMAIISAFSYLLTFRLQQLTDGLGFSQVGNVVTVTGVGIGIFFFAEAFHYRLIVALALLFIGLAMTNQQSKQVSKSNITL</sequence>
<feature type="transmembrane region" description="Helical" evidence="6">
    <location>
        <begin position="203"/>
        <end position="226"/>
    </location>
</feature>
<evidence type="ECO:0000256" key="1">
    <source>
        <dbReference type="ARBA" id="ARBA00004651"/>
    </source>
</evidence>
<evidence type="ECO:0000256" key="5">
    <source>
        <dbReference type="ARBA" id="ARBA00023136"/>
    </source>
</evidence>
<dbReference type="InterPro" id="IPR000620">
    <property type="entry name" value="EamA_dom"/>
</dbReference>
<dbReference type="PANTHER" id="PTHR32322:SF18">
    <property type="entry name" value="S-ADENOSYLMETHIONINE_S-ADENOSYLHOMOCYSTEINE TRANSPORTER"/>
    <property type="match status" value="1"/>
</dbReference>